<evidence type="ECO:0000256" key="1">
    <source>
        <dbReference type="SAM" id="MobiDB-lite"/>
    </source>
</evidence>
<reference evidence="2 3" key="1">
    <citation type="journal article" date="2019" name="Int. J. Syst. Evol. Microbiol.">
        <title>The Global Catalogue of Microorganisms (GCM) 10K type strain sequencing project: providing services to taxonomists for standard genome sequencing and annotation.</title>
        <authorList>
            <consortium name="The Broad Institute Genomics Platform"/>
            <consortium name="The Broad Institute Genome Sequencing Center for Infectious Disease"/>
            <person name="Wu L."/>
            <person name="Ma J."/>
        </authorList>
    </citation>
    <scope>NUCLEOTIDE SEQUENCE [LARGE SCALE GENOMIC DNA]</scope>
    <source>
        <strain evidence="2 3">JCM 13002</strain>
    </source>
</reference>
<protein>
    <submittedName>
        <fullName evidence="2">Uncharacterized protein</fullName>
    </submittedName>
</protein>
<comment type="caution">
    <text evidence="2">The sequence shown here is derived from an EMBL/GenBank/DDBJ whole genome shotgun (WGS) entry which is preliminary data.</text>
</comment>
<evidence type="ECO:0000313" key="3">
    <source>
        <dbReference type="Proteomes" id="UP001499987"/>
    </source>
</evidence>
<dbReference type="EMBL" id="BAAALD010000049">
    <property type="protein sequence ID" value="GAA1099014.1"/>
    <property type="molecule type" value="Genomic_DNA"/>
</dbReference>
<sequence>MAVVQMSLTRWYGPGPGALRPVATSEGTVSTAVAHTADATRTPPTPHSNPLRAPPPFGRPEPETPGAAPPVPVAAPAPRMPPGPTAPPGAVTPPGAAVPTAPPKPL</sequence>
<gene>
    <name evidence="2" type="ORF">GCM10009663_47260</name>
</gene>
<accession>A0ABN1TTZ5</accession>
<feature type="compositionally biased region" description="Pro residues" evidence="1">
    <location>
        <begin position="43"/>
        <end position="59"/>
    </location>
</feature>
<keyword evidence="3" id="KW-1185">Reference proteome</keyword>
<dbReference type="Proteomes" id="UP001499987">
    <property type="component" value="Unassembled WGS sequence"/>
</dbReference>
<evidence type="ECO:0000313" key="2">
    <source>
        <dbReference type="EMBL" id="GAA1099014.1"/>
    </source>
</evidence>
<feature type="compositionally biased region" description="Pro residues" evidence="1">
    <location>
        <begin position="67"/>
        <end position="91"/>
    </location>
</feature>
<name>A0ABN1TTZ5_9ACTN</name>
<organism evidence="2 3">
    <name type="scientific">Kitasatospora arboriphila</name>
    <dbReference type="NCBI Taxonomy" id="258052"/>
    <lineage>
        <taxon>Bacteria</taxon>
        <taxon>Bacillati</taxon>
        <taxon>Actinomycetota</taxon>
        <taxon>Actinomycetes</taxon>
        <taxon>Kitasatosporales</taxon>
        <taxon>Streptomycetaceae</taxon>
        <taxon>Kitasatospora</taxon>
    </lineage>
</organism>
<proteinExistence type="predicted"/>
<feature type="region of interest" description="Disordered" evidence="1">
    <location>
        <begin position="11"/>
        <end position="106"/>
    </location>
</feature>